<dbReference type="GO" id="GO:0016485">
    <property type="term" value="P:protein processing"/>
    <property type="evidence" value="ECO:0007669"/>
    <property type="project" value="TreeGrafter"/>
</dbReference>
<dbReference type="Pfam" id="PF01431">
    <property type="entry name" value="Peptidase_M13"/>
    <property type="match status" value="1"/>
</dbReference>
<dbReference type="PROSITE" id="PS51885">
    <property type="entry name" value="NEPRILYSIN"/>
    <property type="match status" value="1"/>
</dbReference>
<dbReference type="Proteomes" id="UP000320801">
    <property type="component" value="Unassembled WGS sequence"/>
</dbReference>
<dbReference type="InterPro" id="IPR024079">
    <property type="entry name" value="MetalloPept_cat_dom_sf"/>
</dbReference>
<evidence type="ECO:0000259" key="8">
    <source>
        <dbReference type="Pfam" id="PF01431"/>
    </source>
</evidence>
<keyword evidence="6" id="KW-0862">Zinc</keyword>
<evidence type="ECO:0000256" key="6">
    <source>
        <dbReference type="ARBA" id="ARBA00022833"/>
    </source>
</evidence>
<comment type="cofactor">
    <cofactor evidence="1">
        <name>Zn(2+)</name>
        <dbReference type="ChEBI" id="CHEBI:29105"/>
    </cofactor>
</comment>
<dbReference type="Gene3D" id="1.10.1380.10">
    <property type="entry name" value="Neutral endopeptidase , domain2"/>
    <property type="match status" value="1"/>
</dbReference>
<dbReference type="InterPro" id="IPR000718">
    <property type="entry name" value="Peptidase_M13"/>
</dbReference>
<dbReference type="OrthoDB" id="9775677at2"/>
<dbReference type="CDD" id="cd08662">
    <property type="entry name" value="M13"/>
    <property type="match status" value="1"/>
</dbReference>
<dbReference type="PANTHER" id="PTHR11733:SF167">
    <property type="entry name" value="FI17812P1-RELATED"/>
    <property type="match status" value="1"/>
</dbReference>
<name>A0A507SKG9_9BACT</name>
<evidence type="ECO:0000256" key="3">
    <source>
        <dbReference type="ARBA" id="ARBA00022670"/>
    </source>
</evidence>
<keyword evidence="3" id="KW-0645">Protease</keyword>
<evidence type="ECO:0000256" key="5">
    <source>
        <dbReference type="ARBA" id="ARBA00022801"/>
    </source>
</evidence>
<keyword evidence="4" id="KW-0479">Metal-binding</keyword>
<keyword evidence="5" id="KW-0378">Hydrolase</keyword>
<comment type="similarity">
    <text evidence="2">Belongs to the peptidase M13 family.</text>
</comment>
<dbReference type="InterPro" id="IPR008753">
    <property type="entry name" value="Peptidase_M13_N"/>
</dbReference>
<sequence length="632" mass="73334">MNKYKIQDNLFRAVNEQWLEEAKIPEDKSATGEFEELYRANEKTLSLLAQNLVKKLHEDKLQDKSLVNFAKFYSLMSDFETRKTQKTAPLKPFVQEILQTKDIEELKNKYPSYIKKQYPVPIDFGVSNDFLDSTIMTLYADIAPHILPNKAHYDNAEIKSKFLKVYKDMVKKLLKPYIDDAKEINKLVKLTLQFDEIIAKYSLSSEQKVRYNELYKPQKLEKIAKKTKYFDFNYVVNKLITKPVDQVVFSNEEFAFNIDKIFNPKHFDKIIAWMSVKFIVKYSHLLDEKTRNLAAKYSLFISGQQKVANKKKHALQSSLSYFKMPIGLYFGKKYFGARAKKDVETMVQHMIDIYKEKLTNNDWLSKETIEKAILKLSTLGVHIGYPNELKPYYEDLSVESTSIIGTVLKFNDIVSQYNFSEYKEPINKNYWGMAPYEVNAYYHPMYNHIVFPAGILNGAFYSLKHTTSENYGAIGAVIAHEISHAFDNNGANFDEKGNLKMWWTAEDFEKFAQKTKQMIELFNGVETDFGKCNGTLTVSENIADAGGLSTALAAAKLEKDFDAKQFYSSWARAWKSKFRAEYAKRLLENDPHAPTELRANIQAANQEDFYEAFNVQSSDKMFIEPSKRVKIW</sequence>
<evidence type="ECO:0000256" key="4">
    <source>
        <dbReference type="ARBA" id="ARBA00022723"/>
    </source>
</evidence>
<keyword evidence="11" id="KW-1185">Reference proteome</keyword>
<keyword evidence="7" id="KW-0482">Metalloprotease</keyword>
<dbReference type="Pfam" id="PF05649">
    <property type="entry name" value="Peptidase_M13_N"/>
    <property type="match status" value="1"/>
</dbReference>
<evidence type="ECO:0000256" key="2">
    <source>
        <dbReference type="ARBA" id="ARBA00007357"/>
    </source>
</evidence>
<evidence type="ECO:0000256" key="7">
    <source>
        <dbReference type="ARBA" id="ARBA00023049"/>
    </source>
</evidence>
<gene>
    <name evidence="10" type="ORF">E1I18_02530</name>
</gene>
<dbReference type="Gene3D" id="3.40.390.10">
    <property type="entry name" value="Collagenase (Catalytic Domain)"/>
    <property type="match status" value="1"/>
</dbReference>
<dbReference type="PANTHER" id="PTHR11733">
    <property type="entry name" value="ZINC METALLOPROTEASE FAMILY M13 NEPRILYSIN-RELATED"/>
    <property type="match status" value="1"/>
</dbReference>
<protein>
    <submittedName>
        <fullName evidence="10">M13 family peptidase</fullName>
    </submittedName>
</protein>
<organism evidence="10 11">
    <name type="scientific">Mycoplasmopsis mucosicanis</name>
    <dbReference type="NCBI Taxonomy" id="458208"/>
    <lineage>
        <taxon>Bacteria</taxon>
        <taxon>Bacillati</taxon>
        <taxon>Mycoplasmatota</taxon>
        <taxon>Mycoplasmoidales</taxon>
        <taxon>Metamycoplasmataceae</taxon>
        <taxon>Mycoplasmopsis</taxon>
    </lineage>
</organism>
<dbReference type="InterPro" id="IPR018497">
    <property type="entry name" value="Peptidase_M13_C"/>
</dbReference>
<accession>A0A507SKG9</accession>
<dbReference type="GO" id="GO:0046872">
    <property type="term" value="F:metal ion binding"/>
    <property type="evidence" value="ECO:0007669"/>
    <property type="project" value="UniProtKB-KW"/>
</dbReference>
<dbReference type="PRINTS" id="PR00786">
    <property type="entry name" value="NEPRILYSIN"/>
</dbReference>
<dbReference type="EMBL" id="SMDN01000008">
    <property type="protein sequence ID" value="TQC51436.1"/>
    <property type="molecule type" value="Genomic_DNA"/>
</dbReference>
<dbReference type="GO" id="GO:0005886">
    <property type="term" value="C:plasma membrane"/>
    <property type="evidence" value="ECO:0007669"/>
    <property type="project" value="TreeGrafter"/>
</dbReference>
<comment type="caution">
    <text evidence="10">The sequence shown here is derived from an EMBL/GenBank/DDBJ whole genome shotgun (WGS) entry which is preliminary data.</text>
</comment>
<evidence type="ECO:0000256" key="1">
    <source>
        <dbReference type="ARBA" id="ARBA00001947"/>
    </source>
</evidence>
<evidence type="ECO:0000313" key="10">
    <source>
        <dbReference type="EMBL" id="TQC51436.1"/>
    </source>
</evidence>
<dbReference type="InterPro" id="IPR042089">
    <property type="entry name" value="Peptidase_M13_dom_2"/>
</dbReference>
<evidence type="ECO:0000259" key="9">
    <source>
        <dbReference type="Pfam" id="PF05649"/>
    </source>
</evidence>
<evidence type="ECO:0000313" key="11">
    <source>
        <dbReference type="Proteomes" id="UP000320801"/>
    </source>
</evidence>
<dbReference type="AlphaFoldDB" id="A0A507SKG9"/>
<dbReference type="GO" id="GO:0004222">
    <property type="term" value="F:metalloendopeptidase activity"/>
    <property type="evidence" value="ECO:0007669"/>
    <property type="project" value="InterPro"/>
</dbReference>
<dbReference type="RefSeq" id="WP_141484030.1">
    <property type="nucleotide sequence ID" value="NZ_SMDN01000008.1"/>
</dbReference>
<feature type="domain" description="Peptidase M13 N-terminal" evidence="9">
    <location>
        <begin position="7"/>
        <end position="386"/>
    </location>
</feature>
<proteinExistence type="inferred from homology"/>
<dbReference type="SUPFAM" id="SSF55486">
    <property type="entry name" value="Metalloproteases ('zincins'), catalytic domain"/>
    <property type="match status" value="1"/>
</dbReference>
<reference evidence="10 11" key="1">
    <citation type="submission" date="2019-03" db="EMBL/GenBank/DDBJ databases">
        <title>Characterization of a novel Mycoplasma cynos real-time PCR assay.</title>
        <authorList>
            <person name="Tallmadge R.L."/>
            <person name="Mitchell P.K."/>
            <person name="Goodman L."/>
        </authorList>
    </citation>
    <scope>NUCLEOTIDE SEQUENCE [LARGE SCALE GENOMIC DNA]</scope>
    <source>
        <strain evidence="10 11">1642</strain>
    </source>
</reference>
<feature type="domain" description="Peptidase M13 C-terminal" evidence="8">
    <location>
        <begin position="439"/>
        <end position="629"/>
    </location>
</feature>